<reference evidence="2" key="1">
    <citation type="submission" date="2022-12" db="EMBL/GenBank/DDBJ databases">
        <title>Peptostreptococcus.</title>
        <authorList>
            <person name="Lee S.H."/>
        </authorList>
    </citation>
    <scope>NUCLEOTIDE SEQUENCE</scope>
    <source>
        <strain evidence="2">CBA3647</strain>
    </source>
</reference>
<dbReference type="InterPro" id="IPR001539">
    <property type="entry name" value="Peptidase_U32"/>
</dbReference>
<dbReference type="InterPro" id="IPR051454">
    <property type="entry name" value="RNA/ubiquinone_mod_enzymes"/>
</dbReference>
<dbReference type="InterPro" id="IPR020988">
    <property type="entry name" value="Pept_U32_collagenase"/>
</dbReference>
<accession>A0ABY7JQ76</accession>
<dbReference type="PANTHER" id="PTHR30217:SF10">
    <property type="entry name" value="23S RRNA 5-HYDROXYCYTIDINE C2501 SYNTHASE"/>
    <property type="match status" value="1"/>
</dbReference>
<dbReference type="PROSITE" id="PS01276">
    <property type="entry name" value="PEPTIDASE_U32"/>
    <property type="match status" value="1"/>
</dbReference>
<name>A0ABY7JQ76_9FIRM</name>
<evidence type="ECO:0000313" key="3">
    <source>
        <dbReference type="Proteomes" id="UP001164187"/>
    </source>
</evidence>
<keyword evidence="3" id="KW-1185">Reference proteome</keyword>
<dbReference type="RefSeq" id="WP_269312176.1">
    <property type="nucleotide sequence ID" value="NZ_CP114052.1"/>
</dbReference>
<sequence>MKKKVELLAPVGSFESLKAAVQNGANAVYLGGTIFSARASAANFDKENLIEAVKYSHIRNCKVFVTVNTLIKESEKEEFVEYIKFLYEANVDALILQDIGMAKSIRERWPNFEIHASTQMVAHSLKDAKFLEDMGFSRVVLARELNIEEISYIVKNTNVDIEVFVHGALCVGYSGQCLMSTSIGTRSGNRGRCAQPCRKKYKLYDSEEKEYINTKGEYLLSPRDLNSIENVEELIKSGIYSFKIEGRMKKPEYVATVVNRYRKAMDSSINNSNYPIVQKDIDDLFSIFNRKFTQGYLFNKCGADIMNADKPNNRGLYIGKALIYDNKRKRLKIKLEKDLNKGDGLNIGGGDVGRIIDGKNIKTSARAGQTIEIDFPRYIKSGTDIYKTNDSELLNEARKTYQEGKELIKIPLDAKIDVNLNKKAKLIFRDNENIGQAISKSVVEKAIKVELSSEKLLSQISKLGNTPFEIDNINIELDKGVSMPISQINEMRRVAIEELYKEKIKIKRKHVYDKFIEYKNDLNRELIDNKNIVICKEDNKENILSVSCWTIDQLKASLDLDLDNIYFREPSLLIQALNLFKVYKEKNKIHSKFIIYLPRIVRNENTYVYSLLDNLRYEYMDLIDGFRVSNYGQIKYFKDNFRGKNLYISSWLNILNSESIAFYKELGAKNICISQEASANQISMLKDKDKLEYIVYGNTEMMISEYCPMGVLTKLCKKDKRDSKCNKSIYSLESEDGQKFRLKQDENCRTTIYAQECVNLIEDIKYLNNMGISNYEISLSFESYNESYDILALYKNFIDDELKNSKKVINNDKYNKLNIDIQLKKLTTKYNKIYNSGHLYKEID</sequence>
<dbReference type="EMBL" id="CP114052">
    <property type="protein sequence ID" value="WAW15505.1"/>
    <property type="molecule type" value="Genomic_DNA"/>
</dbReference>
<dbReference type="Proteomes" id="UP001164187">
    <property type="component" value="Chromosome"/>
</dbReference>
<dbReference type="PANTHER" id="PTHR30217">
    <property type="entry name" value="PEPTIDASE U32 FAMILY"/>
    <property type="match status" value="1"/>
</dbReference>
<protein>
    <submittedName>
        <fullName evidence="2">U32 family peptidase</fullName>
    </submittedName>
</protein>
<evidence type="ECO:0000313" key="2">
    <source>
        <dbReference type="EMBL" id="WAW15505.1"/>
    </source>
</evidence>
<feature type="domain" description="Peptidase U32 collagenase" evidence="1">
    <location>
        <begin position="385"/>
        <end position="502"/>
    </location>
</feature>
<dbReference type="Pfam" id="PF01136">
    <property type="entry name" value="Peptidase_U32"/>
    <property type="match status" value="2"/>
</dbReference>
<evidence type="ECO:0000259" key="1">
    <source>
        <dbReference type="Pfam" id="PF12392"/>
    </source>
</evidence>
<proteinExistence type="predicted"/>
<dbReference type="Pfam" id="PF12392">
    <property type="entry name" value="DUF3656"/>
    <property type="match status" value="1"/>
</dbReference>
<organism evidence="2 3">
    <name type="scientific">Peptostreptococcus equinus</name>
    <dbReference type="NCBI Taxonomy" id="3003601"/>
    <lineage>
        <taxon>Bacteria</taxon>
        <taxon>Bacillati</taxon>
        <taxon>Bacillota</taxon>
        <taxon>Clostridia</taxon>
        <taxon>Peptostreptococcales</taxon>
        <taxon>Peptostreptococcaceae</taxon>
        <taxon>Peptostreptococcus</taxon>
    </lineage>
</organism>
<gene>
    <name evidence="2" type="ORF">O0R46_03415</name>
</gene>